<name>A0ABT6ZJH1_9ACTN</name>
<evidence type="ECO:0000256" key="2">
    <source>
        <dbReference type="ARBA" id="ARBA00012274"/>
    </source>
</evidence>
<gene>
    <name evidence="7" type="ORF">QJ043_03745</name>
</gene>
<feature type="domain" description="TSCPD" evidence="6">
    <location>
        <begin position="7"/>
        <end position="82"/>
    </location>
</feature>
<proteinExistence type="inferred from homology"/>
<comment type="similarity">
    <text evidence="1">Belongs to the ribonucleoside diphosphate reductase class-2 family.</text>
</comment>
<keyword evidence="8" id="KW-1185">Reference proteome</keyword>
<comment type="caution">
    <text evidence="7">The sequence shown here is derived from an EMBL/GenBank/DDBJ whole genome shotgun (WGS) entry which is preliminary data.</text>
</comment>
<dbReference type="InterPro" id="IPR024434">
    <property type="entry name" value="TSCPD_dom"/>
</dbReference>
<dbReference type="RefSeq" id="WP_283713993.1">
    <property type="nucleotide sequence ID" value="NZ_JASJEW010000008.1"/>
</dbReference>
<organism evidence="7 8">
    <name type="scientific">Kribbibacterium absianum</name>
    <dbReference type="NCBI Taxonomy" id="3044210"/>
    <lineage>
        <taxon>Bacteria</taxon>
        <taxon>Bacillati</taxon>
        <taxon>Actinomycetota</taxon>
        <taxon>Coriobacteriia</taxon>
        <taxon>Coriobacteriales</taxon>
        <taxon>Kribbibacteriaceae</taxon>
        <taxon>Kribbibacterium</taxon>
    </lineage>
</organism>
<evidence type="ECO:0000256" key="4">
    <source>
        <dbReference type="ARBA" id="ARBA00022741"/>
    </source>
</evidence>
<protein>
    <recommendedName>
        <fullName evidence="2">ribonucleoside-diphosphate reductase</fullName>
        <ecNumber evidence="2">1.17.4.1</ecNumber>
    </recommendedName>
</protein>
<evidence type="ECO:0000256" key="3">
    <source>
        <dbReference type="ARBA" id="ARBA00022634"/>
    </source>
</evidence>
<comment type="catalytic activity">
    <reaction evidence="5">
        <text>a 2'-deoxyribonucleoside 5'-diphosphate + [thioredoxin]-disulfide + H2O = a ribonucleoside 5'-diphosphate + [thioredoxin]-dithiol</text>
        <dbReference type="Rhea" id="RHEA:23252"/>
        <dbReference type="Rhea" id="RHEA-COMP:10698"/>
        <dbReference type="Rhea" id="RHEA-COMP:10700"/>
        <dbReference type="ChEBI" id="CHEBI:15377"/>
        <dbReference type="ChEBI" id="CHEBI:29950"/>
        <dbReference type="ChEBI" id="CHEBI:50058"/>
        <dbReference type="ChEBI" id="CHEBI:57930"/>
        <dbReference type="ChEBI" id="CHEBI:73316"/>
        <dbReference type="EC" id="1.17.4.1"/>
    </reaction>
</comment>
<keyword evidence="4" id="KW-0547">Nucleotide-binding</keyword>
<dbReference type="Proteomes" id="UP001431693">
    <property type="component" value="Unassembled WGS sequence"/>
</dbReference>
<evidence type="ECO:0000313" key="8">
    <source>
        <dbReference type="Proteomes" id="UP001431693"/>
    </source>
</evidence>
<evidence type="ECO:0000259" key="6">
    <source>
        <dbReference type="Pfam" id="PF12637"/>
    </source>
</evidence>
<evidence type="ECO:0000313" key="7">
    <source>
        <dbReference type="EMBL" id="MDJ1129196.1"/>
    </source>
</evidence>
<evidence type="ECO:0000256" key="1">
    <source>
        <dbReference type="ARBA" id="ARBA00007405"/>
    </source>
</evidence>
<keyword evidence="3" id="KW-0237">DNA synthesis</keyword>
<dbReference type="InterPro" id="IPR023806">
    <property type="entry name" value="CHP03905"/>
</dbReference>
<dbReference type="Pfam" id="PF12637">
    <property type="entry name" value="TSCPD"/>
    <property type="match status" value="1"/>
</dbReference>
<dbReference type="EMBL" id="JASJEX010000002">
    <property type="protein sequence ID" value="MDJ1129196.1"/>
    <property type="molecule type" value="Genomic_DNA"/>
</dbReference>
<dbReference type="NCBIfam" id="TIGR03905">
    <property type="entry name" value="TIGR03905_4_Cys"/>
    <property type="match status" value="1"/>
</dbReference>
<sequence>MITSTFKPRGVCAREISIALSDDGRTVESVSFVGGCNGNLKAIGKLVAGRPVDEVVSLLQGNTCGPRPTSCADQMTRALIEAQERVGAAE</sequence>
<evidence type="ECO:0000256" key="5">
    <source>
        <dbReference type="ARBA" id="ARBA00047754"/>
    </source>
</evidence>
<reference evidence="7" key="1">
    <citation type="submission" date="2023-05" db="EMBL/GenBank/DDBJ databases">
        <title>[olsenella] sp. nov., isolated from a pig farm feces dump.</title>
        <authorList>
            <person name="Chang Y.-H."/>
        </authorList>
    </citation>
    <scope>NUCLEOTIDE SEQUENCE</scope>
    <source>
        <strain evidence="7">YH-ols2217</strain>
    </source>
</reference>
<dbReference type="EC" id="1.17.4.1" evidence="2"/>
<accession>A0ABT6ZJH1</accession>